<gene>
    <name evidence="1" type="ORF">SDC9_164964</name>
</gene>
<comment type="caution">
    <text evidence="1">The sequence shown here is derived from an EMBL/GenBank/DDBJ whole genome shotgun (WGS) entry which is preliminary data.</text>
</comment>
<protein>
    <submittedName>
        <fullName evidence="1">Uncharacterized protein</fullName>
    </submittedName>
</protein>
<accession>A0A645FVP6</accession>
<dbReference type="AlphaFoldDB" id="A0A645FVP6"/>
<reference evidence="1" key="1">
    <citation type="submission" date="2019-08" db="EMBL/GenBank/DDBJ databases">
        <authorList>
            <person name="Kucharzyk K."/>
            <person name="Murdoch R.W."/>
            <person name="Higgins S."/>
            <person name="Loffler F."/>
        </authorList>
    </citation>
    <scope>NUCLEOTIDE SEQUENCE</scope>
</reference>
<organism evidence="1">
    <name type="scientific">bioreactor metagenome</name>
    <dbReference type="NCBI Taxonomy" id="1076179"/>
    <lineage>
        <taxon>unclassified sequences</taxon>
        <taxon>metagenomes</taxon>
        <taxon>ecological metagenomes</taxon>
    </lineage>
</organism>
<sequence>MPGNADKSYVVVRLIVDRARSNLKGGATDEGATDSHCERIAN</sequence>
<evidence type="ECO:0000313" key="1">
    <source>
        <dbReference type="EMBL" id="MPN17609.1"/>
    </source>
</evidence>
<name>A0A645FVP6_9ZZZZ</name>
<proteinExistence type="predicted"/>
<dbReference type="EMBL" id="VSSQ01064783">
    <property type="protein sequence ID" value="MPN17609.1"/>
    <property type="molecule type" value="Genomic_DNA"/>
</dbReference>